<accession>F7XFD3</accession>
<reference evidence="1 2" key="1">
    <citation type="journal article" date="2011" name="J. Biotechnol.">
        <title>The complete genome sequence of the dominant Sinorhizobium meliloti field isolate SM11 extends the S. meliloti pan-genome.</title>
        <authorList>
            <person name="Schneiker-Bekel S."/>
            <person name="Wibberg D."/>
            <person name="Bekel T."/>
            <person name="Blom J."/>
            <person name="Linke B."/>
            <person name="Neuweger H."/>
            <person name="Stiens M."/>
            <person name="Vorholter F.J."/>
            <person name="Weidner S."/>
            <person name="Goesmann A."/>
            <person name="Puhler A."/>
            <person name="Schluter A."/>
        </authorList>
    </citation>
    <scope>NUCLEOTIDE SEQUENCE [LARGE SCALE GENOMIC DNA]</scope>
    <source>
        <strain evidence="1 2">SM11</strain>
        <plasmid evidence="2">pSmeSM11c</plasmid>
    </source>
</reference>
<sequence>MVGVDVLHVSLTFKASSLVAATQQDIQRSPRRAV</sequence>
<dbReference type="KEGG" id="smx:SM11_pC1185"/>
<evidence type="ECO:0000313" key="2">
    <source>
        <dbReference type="Proteomes" id="UP000009045"/>
    </source>
</evidence>
<geneLocation type="plasmid" evidence="1 2">
    <name>pSmeSM11c</name>
</geneLocation>
<organism evidence="1 2">
    <name type="scientific">Sinorhizobium meliloti (strain SM11)</name>
    <dbReference type="NCBI Taxonomy" id="707241"/>
    <lineage>
        <taxon>Bacteria</taxon>
        <taxon>Pseudomonadati</taxon>
        <taxon>Pseudomonadota</taxon>
        <taxon>Alphaproteobacteria</taxon>
        <taxon>Hyphomicrobiales</taxon>
        <taxon>Rhizobiaceae</taxon>
        <taxon>Sinorhizobium/Ensifer group</taxon>
        <taxon>Sinorhizobium</taxon>
    </lineage>
</organism>
<dbReference type="HOGENOM" id="CLU_3376059_0_0_5"/>
<dbReference type="Proteomes" id="UP000009045">
    <property type="component" value="Plasmid pSmeSM11c"/>
</dbReference>
<dbReference type="AlphaFoldDB" id="F7XFD3"/>
<evidence type="ECO:0000313" key="1">
    <source>
        <dbReference type="EMBL" id="AEH82258.1"/>
    </source>
</evidence>
<dbReference type="EMBL" id="CP001831">
    <property type="protein sequence ID" value="AEH82258.1"/>
    <property type="molecule type" value="Genomic_DNA"/>
</dbReference>
<keyword evidence="1" id="KW-0614">Plasmid</keyword>
<protein>
    <submittedName>
        <fullName evidence="1">Uncharacterized protein</fullName>
    </submittedName>
</protein>
<gene>
    <name evidence="1" type="ordered locus">SM11_pC1185</name>
</gene>
<name>F7XFD3_SINMM</name>
<proteinExistence type="predicted"/>